<reference evidence="1" key="3">
    <citation type="submission" date="2023-05" db="EMBL/GenBank/DDBJ databases">
        <authorList>
            <person name="Smith C.H."/>
        </authorList>
    </citation>
    <scope>NUCLEOTIDE SEQUENCE</scope>
    <source>
        <strain evidence="1">CHS0354</strain>
        <tissue evidence="1">Mantle</tissue>
    </source>
</reference>
<accession>A0AAE0SDS5</accession>
<organism evidence="1 2">
    <name type="scientific">Potamilus streckersoni</name>
    <dbReference type="NCBI Taxonomy" id="2493646"/>
    <lineage>
        <taxon>Eukaryota</taxon>
        <taxon>Metazoa</taxon>
        <taxon>Spiralia</taxon>
        <taxon>Lophotrochozoa</taxon>
        <taxon>Mollusca</taxon>
        <taxon>Bivalvia</taxon>
        <taxon>Autobranchia</taxon>
        <taxon>Heteroconchia</taxon>
        <taxon>Palaeoheterodonta</taxon>
        <taxon>Unionida</taxon>
        <taxon>Unionoidea</taxon>
        <taxon>Unionidae</taxon>
        <taxon>Ambleminae</taxon>
        <taxon>Lampsilini</taxon>
        <taxon>Potamilus</taxon>
    </lineage>
</organism>
<evidence type="ECO:0000313" key="2">
    <source>
        <dbReference type="Proteomes" id="UP001195483"/>
    </source>
</evidence>
<sequence length="181" mass="21025">MASNSDSTFHELLRLNVNSDLQIRLEKDQCSDFFTITNRSSETEKEIDMVKLNPSDNLYETVIHDNDKAVKIVLRLSQALEETKMDELFRLNVNSDLQIRLEKDQCSDFFTITNRSSETEKEINMVKLNPSDNLYETVIHDNDKAVKIVLRLSQALEETKMDEVTDRFKEHCITEPLHATI</sequence>
<dbReference type="Proteomes" id="UP001195483">
    <property type="component" value="Unassembled WGS sequence"/>
</dbReference>
<proteinExistence type="predicted"/>
<dbReference type="AlphaFoldDB" id="A0AAE0SDS5"/>
<protein>
    <submittedName>
        <fullName evidence="1">Uncharacterized protein</fullName>
    </submittedName>
</protein>
<reference evidence="1" key="2">
    <citation type="journal article" date="2021" name="Genome Biol. Evol.">
        <title>Developing a high-quality reference genome for a parasitic bivalve with doubly uniparental inheritance (Bivalvia: Unionida).</title>
        <authorList>
            <person name="Smith C.H."/>
        </authorList>
    </citation>
    <scope>NUCLEOTIDE SEQUENCE</scope>
    <source>
        <strain evidence="1">CHS0354</strain>
        <tissue evidence="1">Mantle</tissue>
    </source>
</reference>
<evidence type="ECO:0000313" key="1">
    <source>
        <dbReference type="EMBL" id="KAK3590150.1"/>
    </source>
</evidence>
<reference evidence="1" key="1">
    <citation type="journal article" date="2021" name="Genome Biol. Evol.">
        <title>A High-Quality Reference Genome for a Parasitic Bivalve with Doubly Uniparental Inheritance (Bivalvia: Unionida).</title>
        <authorList>
            <person name="Smith C.H."/>
        </authorList>
    </citation>
    <scope>NUCLEOTIDE SEQUENCE</scope>
    <source>
        <strain evidence="1">CHS0354</strain>
    </source>
</reference>
<comment type="caution">
    <text evidence="1">The sequence shown here is derived from an EMBL/GenBank/DDBJ whole genome shotgun (WGS) entry which is preliminary data.</text>
</comment>
<dbReference type="EMBL" id="JAEAOA010002345">
    <property type="protein sequence ID" value="KAK3590150.1"/>
    <property type="molecule type" value="Genomic_DNA"/>
</dbReference>
<name>A0AAE0SDS5_9BIVA</name>
<keyword evidence="2" id="KW-1185">Reference proteome</keyword>
<gene>
    <name evidence="1" type="ORF">CHS0354_041206</name>
</gene>